<dbReference type="PROSITE" id="PS50850">
    <property type="entry name" value="MFS"/>
    <property type="match status" value="1"/>
</dbReference>
<feature type="transmembrane region" description="Helical" evidence="6">
    <location>
        <begin position="381"/>
        <end position="406"/>
    </location>
</feature>
<evidence type="ECO:0000256" key="6">
    <source>
        <dbReference type="SAM" id="Phobius"/>
    </source>
</evidence>
<feature type="transmembrane region" description="Helical" evidence="6">
    <location>
        <begin position="42"/>
        <end position="64"/>
    </location>
</feature>
<evidence type="ECO:0000256" key="5">
    <source>
        <dbReference type="ARBA" id="ARBA00023136"/>
    </source>
</evidence>
<evidence type="ECO:0000313" key="8">
    <source>
        <dbReference type="EMBL" id="ONG43953.1"/>
    </source>
</evidence>
<dbReference type="InterPro" id="IPR036259">
    <property type="entry name" value="MFS_trans_sf"/>
</dbReference>
<protein>
    <recommendedName>
        <fullName evidence="7">Major facilitator superfamily (MFS) profile domain-containing protein</fullName>
    </recommendedName>
</protein>
<comment type="caution">
    <text evidence="8">The sequence shown here is derived from an EMBL/GenBank/DDBJ whole genome shotgun (WGS) entry which is preliminary data.</text>
</comment>
<dbReference type="InterPro" id="IPR020846">
    <property type="entry name" value="MFS_dom"/>
</dbReference>
<feature type="domain" description="Major facilitator superfamily (MFS) profile" evidence="7">
    <location>
        <begin position="39"/>
        <end position="475"/>
    </location>
</feature>
<dbReference type="PANTHER" id="PTHR42718:SF9">
    <property type="entry name" value="MAJOR FACILITATOR SUPERFAMILY MULTIDRUG TRANSPORTER MFSC"/>
    <property type="match status" value="1"/>
</dbReference>
<feature type="transmembrane region" description="Helical" evidence="6">
    <location>
        <begin position="227"/>
        <end position="246"/>
    </location>
</feature>
<sequence length="490" mass="49283">MPPGATLARAEALISAGGRVPQSPASSPAAEAEASPFRLPAAALLGLALVALQGSIGAMVLPILHAQLALPATSLGWLLSAQLAGLVLGLLPLASLVPVAGPRRAFRLGLVAALVMGLLACLPMGFWPMLALRLLQGAATALLLPASLSLLRLSVPGARIGLAVGAAGLGVAVALYWPSLVWIGLDRLGLPPLGMVAAALAPPTVAAWLLSTTAPRDRRLPGRFDPLGMLLAVATLALLLVGIPGLFVLGNLLLGVLLVIGLVLLGLWIWQQHGREAPLLPGDLLARPRFAGALLVRLLAAAALSLAELVLIHHVMRGWGIGPGALGLPLAFAGMLAGLAALGGGWLLDRRPAAPVLPLGAVLLAAAYALFAALPPDEARALLLLALLAAGIGRGLVEAGATTRLLRSAPVGRSPAAAAAQALVEGIARMAAPFLLALAAMLPALGGEAVRALALAAVFAGLAAAASFIGRVEEEGEDGPEAPDARVFSD</sequence>
<dbReference type="PANTHER" id="PTHR42718">
    <property type="entry name" value="MAJOR FACILITATOR SUPERFAMILY MULTIDRUG TRANSPORTER MFSC"/>
    <property type="match status" value="1"/>
</dbReference>
<dbReference type="SUPFAM" id="SSF103473">
    <property type="entry name" value="MFS general substrate transporter"/>
    <property type="match status" value="1"/>
</dbReference>
<feature type="transmembrane region" description="Helical" evidence="6">
    <location>
        <begin position="252"/>
        <end position="270"/>
    </location>
</feature>
<evidence type="ECO:0000259" key="7">
    <source>
        <dbReference type="PROSITE" id="PS50850"/>
    </source>
</evidence>
<feature type="transmembrane region" description="Helical" evidence="6">
    <location>
        <begin position="452"/>
        <end position="470"/>
    </location>
</feature>
<feature type="transmembrane region" description="Helical" evidence="6">
    <location>
        <begin position="76"/>
        <end position="96"/>
    </location>
</feature>
<feature type="transmembrane region" description="Helical" evidence="6">
    <location>
        <begin position="427"/>
        <end position="446"/>
    </location>
</feature>
<feature type="transmembrane region" description="Helical" evidence="6">
    <location>
        <begin position="195"/>
        <end position="215"/>
    </location>
</feature>
<keyword evidence="3 6" id="KW-0812">Transmembrane</keyword>
<evidence type="ECO:0000256" key="4">
    <source>
        <dbReference type="ARBA" id="ARBA00022989"/>
    </source>
</evidence>
<dbReference type="GO" id="GO:0022857">
    <property type="term" value="F:transmembrane transporter activity"/>
    <property type="evidence" value="ECO:0007669"/>
    <property type="project" value="InterPro"/>
</dbReference>
<dbReference type="InterPro" id="IPR011701">
    <property type="entry name" value="MFS"/>
</dbReference>
<gene>
    <name evidence="8" type="ORF">BKE38_28575</name>
</gene>
<evidence type="ECO:0000256" key="1">
    <source>
        <dbReference type="ARBA" id="ARBA00004141"/>
    </source>
</evidence>
<keyword evidence="2" id="KW-0813">Transport</keyword>
<evidence type="ECO:0000256" key="3">
    <source>
        <dbReference type="ARBA" id="ARBA00022692"/>
    </source>
</evidence>
<organism evidence="8 9">
    <name type="scientific">Teichococcus deserti</name>
    <dbReference type="NCBI Taxonomy" id="1817963"/>
    <lineage>
        <taxon>Bacteria</taxon>
        <taxon>Pseudomonadati</taxon>
        <taxon>Pseudomonadota</taxon>
        <taxon>Alphaproteobacteria</taxon>
        <taxon>Acetobacterales</taxon>
        <taxon>Roseomonadaceae</taxon>
        <taxon>Roseomonas</taxon>
    </lineage>
</organism>
<keyword evidence="5 6" id="KW-0472">Membrane</keyword>
<keyword evidence="4 6" id="KW-1133">Transmembrane helix</keyword>
<proteinExistence type="predicted"/>
<feature type="transmembrane region" description="Helical" evidence="6">
    <location>
        <begin position="108"/>
        <end position="128"/>
    </location>
</feature>
<accession>A0A1V2GVS0</accession>
<dbReference type="Proteomes" id="UP000188879">
    <property type="component" value="Unassembled WGS sequence"/>
</dbReference>
<dbReference type="Pfam" id="PF07690">
    <property type="entry name" value="MFS_1"/>
    <property type="match status" value="1"/>
</dbReference>
<feature type="transmembrane region" description="Helical" evidence="6">
    <location>
        <begin position="290"/>
        <end position="312"/>
    </location>
</feature>
<name>A0A1V2GVS0_9PROT</name>
<evidence type="ECO:0000313" key="9">
    <source>
        <dbReference type="Proteomes" id="UP000188879"/>
    </source>
</evidence>
<reference evidence="8 9" key="1">
    <citation type="submission" date="2016-10" db="EMBL/GenBank/DDBJ databases">
        <title>Draft Genome sequence of Roseomonas sp. strain M3.</title>
        <authorList>
            <person name="Subhash Y."/>
            <person name="Lee S."/>
        </authorList>
    </citation>
    <scope>NUCLEOTIDE SEQUENCE [LARGE SCALE GENOMIC DNA]</scope>
    <source>
        <strain evidence="8 9">M3</strain>
    </source>
</reference>
<feature type="transmembrane region" description="Helical" evidence="6">
    <location>
        <begin position="355"/>
        <end position="375"/>
    </location>
</feature>
<keyword evidence="9" id="KW-1185">Reference proteome</keyword>
<dbReference type="Gene3D" id="1.20.1250.20">
    <property type="entry name" value="MFS general substrate transporter like domains"/>
    <property type="match status" value="2"/>
</dbReference>
<dbReference type="EMBL" id="MLCO01000457">
    <property type="protein sequence ID" value="ONG43953.1"/>
    <property type="molecule type" value="Genomic_DNA"/>
</dbReference>
<feature type="transmembrane region" description="Helical" evidence="6">
    <location>
        <begin position="160"/>
        <end position="183"/>
    </location>
</feature>
<feature type="transmembrane region" description="Helical" evidence="6">
    <location>
        <begin position="324"/>
        <end position="348"/>
    </location>
</feature>
<comment type="subcellular location">
    <subcellularLocation>
        <location evidence="1">Membrane</location>
        <topology evidence="1">Multi-pass membrane protein</topology>
    </subcellularLocation>
</comment>
<dbReference type="AlphaFoldDB" id="A0A1V2GVS0"/>
<evidence type="ECO:0000256" key="2">
    <source>
        <dbReference type="ARBA" id="ARBA00022448"/>
    </source>
</evidence>
<dbReference type="GO" id="GO:0016020">
    <property type="term" value="C:membrane"/>
    <property type="evidence" value="ECO:0007669"/>
    <property type="project" value="UniProtKB-SubCell"/>
</dbReference>